<dbReference type="EMBL" id="JAVIDL010000002">
    <property type="protein sequence ID" value="MDQ8934367.1"/>
    <property type="molecule type" value="Genomic_DNA"/>
</dbReference>
<name>A0AAW8J5L5_9GAMM</name>
<comment type="caution">
    <text evidence="6">The sequence shown here is derived from an EMBL/GenBank/DDBJ whole genome shotgun (WGS) entry which is preliminary data.</text>
</comment>
<evidence type="ECO:0000256" key="4">
    <source>
        <dbReference type="ARBA" id="ARBA00022833"/>
    </source>
</evidence>
<dbReference type="InterPro" id="IPR002125">
    <property type="entry name" value="CMP_dCMP_dom"/>
</dbReference>
<evidence type="ECO:0000256" key="1">
    <source>
        <dbReference type="ARBA" id="ARBA00006576"/>
    </source>
</evidence>
<reference evidence="6" key="1">
    <citation type="submission" date="2023-08" db="EMBL/GenBank/DDBJ databases">
        <title>Emergence of clinically-relevant ST2 carbapenem-resistant Acinetobacter baumannii strains in hospital sewages in Zhejiang, East of China.</title>
        <authorList>
            <person name="Kaichao C."/>
            <person name="Zhang R."/>
        </authorList>
    </citation>
    <scope>NUCLEOTIDE SEQUENCE</scope>
    <source>
        <strain evidence="6">M-RB-37</strain>
    </source>
</reference>
<evidence type="ECO:0000256" key="2">
    <source>
        <dbReference type="ARBA" id="ARBA00022723"/>
    </source>
</evidence>
<proteinExistence type="inferred from homology"/>
<evidence type="ECO:0000256" key="3">
    <source>
        <dbReference type="ARBA" id="ARBA00022801"/>
    </source>
</evidence>
<dbReference type="GO" id="GO:0008270">
    <property type="term" value="F:zinc ion binding"/>
    <property type="evidence" value="ECO:0007669"/>
    <property type="project" value="InterPro"/>
</dbReference>
<dbReference type="GO" id="GO:0005829">
    <property type="term" value="C:cytosol"/>
    <property type="evidence" value="ECO:0007669"/>
    <property type="project" value="TreeGrafter"/>
</dbReference>
<evidence type="ECO:0000313" key="7">
    <source>
        <dbReference type="Proteomes" id="UP001243844"/>
    </source>
</evidence>
<dbReference type="GO" id="GO:0072527">
    <property type="term" value="P:pyrimidine-containing compound metabolic process"/>
    <property type="evidence" value="ECO:0007669"/>
    <property type="project" value="UniProtKB-ARBA"/>
</dbReference>
<dbReference type="InterPro" id="IPR050202">
    <property type="entry name" value="Cyt/Deoxycyt_deaminase"/>
</dbReference>
<feature type="domain" description="CMP/dCMP-type deaminase" evidence="5">
    <location>
        <begin position="31"/>
        <end position="105"/>
    </location>
</feature>
<dbReference type="Gene3D" id="3.40.140.10">
    <property type="entry name" value="Cytidine Deaminase, domain 2"/>
    <property type="match status" value="1"/>
</dbReference>
<dbReference type="PROSITE" id="PS00903">
    <property type="entry name" value="CYT_DCMP_DEAMINASES_1"/>
    <property type="match status" value="1"/>
</dbReference>
<dbReference type="SUPFAM" id="SSF53927">
    <property type="entry name" value="Cytidine deaminase-like"/>
    <property type="match status" value="1"/>
</dbReference>
<sequence>MDRLKQVDFSELRSAATAVLAPTELNRNVAFGSVAAAILSQSGAVYTGICLDTACSLGFCAEHAAVAEMLKHGEYQIRACVAVNRLGQAIPPCGRCRELLSQLSQDNLNAEIEISNGQILSLEQLLPFDWKTTQRLKPQMLSTD</sequence>
<dbReference type="Proteomes" id="UP001243844">
    <property type="component" value="Unassembled WGS sequence"/>
</dbReference>
<evidence type="ECO:0000259" key="5">
    <source>
        <dbReference type="Pfam" id="PF00383"/>
    </source>
</evidence>
<dbReference type="RefSeq" id="WP_308980767.1">
    <property type="nucleotide sequence ID" value="NZ_JAVIDL010000002.1"/>
</dbReference>
<gene>
    <name evidence="6" type="ORF">RFH47_01200</name>
</gene>
<dbReference type="GO" id="GO:0004126">
    <property type="term" value="F:cytidine deaminase activity"/>
    <property type="evidence" value="ECO:0007669"/>
    <property type="project" value="UniProtKB-ARBA"/>
</dbReference>
<keyword evidence="3" id="KW-0378">Hydrolase</keyword>
<keyword evidence="2" id="KW-0479">Metal-binding</keyword>
<dbReference type="Pfam" id="PF00383">
    <property type="entry name" value="dCMP_cyt_deam_1"/>
    <property type="match status" value="1"/>
</dbReference>
<dbReference type="PANTHER" id="PTHR11644:SF2">
    <property type="entry name" value="CYTIDINE DEAMINASE"/>
    <property type="match status" value="1"/>
</dbReference>
<organism evidence="6 7">
    <name type="scientific">Acinetobacter rudis</name>
    <dbReference type="NCBI Taxonomy" id="632955"/>
    <lineage>
        <taxon>Bacteria</taxon>
        <taxon>Pseudomonadati</taxon>
        <taxon>Pseudomonadota</taxon>
        <taxon>Gammaproteobacteria</taxon>
        <taxon>Moraxellales</taxon>
        <taxon>Moraxellaceae</taxon>
        <taxon>Acinetobacter</taxon>
    </lineage>
</organism>
<accession>A0AAW8J5L5</accession>
<dbReference type="AlphaFoldDB" id="A0AAW8J5L5"/>
<protein>
    <submittedName>
        <fullName evidence="6">Cytidine deaminase</fullName>
    </submittedName>
</protein>
<comment type="similarity">
    <text evidence="1">Belongs to the cytidine and deoxycytidylate deaminase family.</text>
</comment>
<dbReference type="InterPro" id="IPR016193">
    <property type="entry name" value="Cytidine_deaminase-like"/>
</dbReference>
<keyword evidence="4" id="KW-0862">Zinc</keyword>
<dbReference type="PANTHER" id="PTHR11644">
    <property type="entry name" value="CYTIDINE DEAMINASE"/>
    <property type="match status" value="1"/>
</dbReference>
<dbReference type="InterPro" id="IPR016192">
    <property type="entry name" value="APOBEC/CMP_deaminase_Zn-bd"/>
</dbReference>
<dbReference type="GO" id="GO:0042802">
    <property type="term" value="F:identical protein binding"/>
    <property type="evidence" value="ECO:0007669"/>
    <property type="project" value="UniProtKB-ARBA"/>
</dbReference>
<dbReference type="GO" id="GO:0055086">
    <property type="term" value="P:nucleobase-containing small molecule metabolic process"/>
    <property type="evidence" value="ECO:0007669"/>
    <property type="project" value="UniProtKB-ARBA"/>
</dbReference>
<evidence type="ECO:0000313" key="6">
    <source>
        <dbReference type="EMBL" id="MDQ8934367.1"/>
    </source>
</evidence>
<dbReference type="CDD" id="cd01283">
    <property type="entry name" value="cytidine_deaminase"/>
    <property type="match status" value="1"/>
</dbReference>